<dbReference type="SMART" id="SM00883">
    <property type="entry name" value="Cpn10"/>
    <property type="match status" value="1"/>
</dbReference>
<name>A0A841GMU4_9BACT</name>
<comment type="function">
    <text evidence="3 4">Together with the chaperonin GroEL, plays an essential role in assisting protein folding. The GroEL-GroES system forms a nano-cage that allows encapsulation of the non-native substrate proteins and provides a physical environment optimized to promote and accelerate protein folding. GroES binds to the apical surface of the GroEL ring, thereby capping the opening of the GroEL channel.</text>
</comment>
<dbReference type="GO" id="GO:0044183">
    <property type="term" value="F:protein folding chaperone"/>
    <property type="evidence" value="ECO:0007669"/>
    <property type="project" value="InterPro"/>
</dbReference>
<dbReference type="InterPro" id="IPR011032">
    <property type="entry name" value="GroES-like_sf"/>
</dbReference>
<dbReference type="SUPFAM" id="SSF50129">
    <property type="entry name" value="GroES-like"/>
    <property type="match status" value="1"/>
</dbReference>
<evidence type="ECO:0000256" key="4">
    <source>
        <dbReference type="RuleBase" id="RU000535"/>
    </source>
</evidence>
<dbReference type="NCBIfam" id="NF001531">
    <property type="entry name" value="PRK00364.2-2"/>
    <property type="match status" value="1"/>
</dbReference>
<dbReference type="NCBIfam" id="NF011106">
    <property type="entry name" value="PRK14533.1"/>
    <property type="match status" value="1"/>
</dbReference>
<keyword evidence="2 3" id="KW-0143">Chaperone</keyword>
<dbReference type="GO" id="GO:0051087">
    <property type="term" value="F:protein-folding chaperone binding"/>
    <property type="evidence" value="ECO:0007669"/>
    <property type="project" value="TreeGrafter"/>
</dbReference>
<dbReference type="CDD" id="cd00320">
    <property type="entry name" value="cpn10"/>
    <property type="match status" value="1"/>
</dbReference>
<comment type="subcellular location">
    <subcellularLocation>
        <location evidence="3">Cytoplasm</location>
    </subcellularLocation>
</comment>
<dbReference type="PRINTS" id="PR00297">
    <property type="entry name" value="CHAPERONIN10"/>
</dbReference>
<dbReference type="InterPro" id="IPR020818">
    <property type="entry name" value="Chaperonin_GroES"/>
</dbReference>
<protein>
    <recommendedName>
        <fullName evidence="3">Co-chaperonin GroES</fullName>
    </recommendedName>
    <alternativeName>
        <fullName evidence="3">10 kDa chaperonin</fullName>
    </alternativeName>
    <alternativeName>
        <fullName evidence="3">Chaperonin-10</fullName>
        <shortName evidence="3">Cpn10</shortName>
    </alternativeName>
</protein>
<proteinExistence type="inferred from homology"/>
<dbReference type="AlphaFoldDB" id="A0A841GMU4"/>
<dbReference type="FunFam" id="2.30.33.40:FF:000001">
    <property type="entry name" value="10 kDa chaperonin"/>
    <property type="match status" value="1"/>
</dbReference>
<comment type="subunit">
    <text evidence="3">Heptamer of 7 subunits arranged in a ring. Interacts with the chaperonin GroEL.</text>
</comment>
<evidence type="ECO:0000256" key="3">
    <source>
        <dbReference type="HAMAP-Rule" id="MF_00580"/>
    </source>
</evidence>
<comment type="similarity">
    <text evidence="1 3 4">Belongs to the GroES chaperonin family.</text>
</comment>
<keyword evidence="6" id="KW-1185">Reference proteome</keyword>
<dbReference type="Gene3D" id="2.30.33.40">
    <property type="entry name" value="GroES chaperonin"/>
    <property type="match status" value="1"/>
</dbReference>
<dbReference type="PANTHER" id="PTHR10772">
    <property type="entry name" value="10 KDA HEAT SHOCK PROTEIN"/>
    <property type="match status" value="1"/>
</dbReference>
<accession>A0A841GMU4</accession>
<dbReference type="HAMAP" id="MF_00580">
    <property type="entry name" value="CH10"/>
    <property type="match status" value="1"/>
</dbReference>
<evidence type="ECO:0000313" key="6">
    <source>
        <dbReference type="Proteomes" id="UP000555828"/>
    </source>
</evidence>
<dbReference type="GO" id="GO:0005524">
    <property type="term" value="F:ATP binding"/>
    <property type="evidence" value="ECO:0007669"/>
    <property type="project" value="InterPro"/>
</dbReference>
<evidence type="ECO:0000256" key="2">
    <source>
        <dbReference type="ARBA" id="ARBA00023186"/>
    </source>
</evidence>
<keyword evidence="3" id="KW-0963">Cytoplasm</keyword>
<dbReference type="PANTHER" id="PTHR10772:SF63">
    <property type="entry name" value="20 KDA CHAPERONIN, CHLOROPLASTIC"/>
    <property type="match status" value="1"/>
</dbReference>
<sequence length="90" mass="10020">MKVIPLGSRLLIKPIQEEKRTEGGIVLPDTAKEKPMKAEIVAVGNLEDADVDLHVGDKVIFSKYSGTEIKIEEEDYIIIDVEDILAKIED</sequence>
<gene>
    <name evidence="3" type="primary">groES</name>
    <name evidence="3" type="synonym">groS</name>
    <name evidence="5" type="ORF">HNP65_001779</name>
</gene>
<evidence type="ECO:0000256" key="1">
    <source>
        <dbReference type="ARBA" id="ARBA00006975"/>
    </source>
</evidence>
<dbReference type="Pfam" id="PF00166">
    <property type="entry name" value="Cpn10"/>
    <property type="match status" value="1"/>
</dbReference>
<evidence type="ECO:0000313" key="5">
    <source>
        <dbReference type="EMBL" id="MBB6063315.1"/>
    </source>
</evidence>
<reference evidence="5 6" key="1">
    <citation type="submission" date="2020-08" db="EMBL/GenBank/DDBJ databases">
        <title>Genomic Encyclopedia of Type Strains, Phase IV (KMG-IV): sequencing the most valuable type-strain genomes for metagenomic binning, comparative biology and taxonomic classification.</title>
        <authorList>
            <person name="Goeker M."/>
        </authorList>
    </citation>
    <scope>NUCLEOTIDE SEQUENCE [LARGE SCALE GENOMIC DNA]</scope>
    <source>
        <strain evidence="5 6">DSM 13481</strain>
    </source>
</reference>
<dbReference type="EMBL" id="JACHEX010000005">
    <property type="protein sequence ID" value="MBB6063315.1"/>
    <property type="molecule type" value="Genomic_DNA"/>
</dbReference>
<comment type="caution">
    <text evidence="5">The sequence shown here is derived from an EMBL/GenBank/DDBJ whole genome shotgun (WGS) entry which is preliminary data.</text>
</comment>
<dbReference type="RefSeq" id="WP_012579460.1">
    <property type="nucleotide sequence ID" value="NZ_JACHEX010000005.1"/>
</dbReference>
<dbReference type="InterPro" id="IPR037124">
    <property type="entry name" value="Chaperonin_GroES_sf"/>
</dbReference>
<dbReference type="Proteomes" id="UP000555828">
    <property type="component" value="Unassembled WGS sequence"/>
</dbReference>
<dbReference type="GO" id="GO:0046872">
    <property type="term" value="F:metal ion binding"/>
    <property type="evidence" value="ECO:0007669"/>
    <property type="project" value="TreeGrafter"/>
</dbReference>
<dbReference type="GO" id="GO:0005737">
    <property type="term" value="C:cytoplasm"/>
    <property type="evidence" value="ECO:0007669"/>
    <property type="project" value="UniProtKB-SubCell"/>
</dbReference>
<dbReference type="GO" id="GO:0051082">
    <property type="term" value="F:unfolded protein binding"/>
    <property type="evidence" value="ECO:0007669"/>
    <property type="project" value="TreeGrafter"/>
</dbReference>
<dbReference type="SMR" id="A0A841GMU4"/>
<organism evidence="5 6">
    <name type="scientific">Thermosipho japonicus</name>
    <dbReference type="NCBI Taxonomy" id="90323"/>
    <lineage>
        <taxon>Bacteria</taxon>
        <taxon>Thermotogati</taxon>
        <taxon>Thermotogota</taxon>
        <taxon>Thermotogae</taxon>
        <taxon>Thermotogales</taxon>
        <taxon>Fervidobacteriaceae</taxon>
        <taxon>Thermosipho</taxon>
    </lineage>
</organism>